<dbReference type="EMBL" id="JAMPKM010000001">
    <property type="protein sequence ID" value="MEP0815559.1"/>
    <property type="molecule type" value="Genomic_DNA"/>
</dbReference>
<name>A0ABV0J1A3_9CYAN</name>
<keyword evidence="2" id="KW-0255">Endonuclease</keyword>
<accession>A0ABV0J1A3</accession>
<sequence length="208" mass="23767">MEKRLSDRPCLREPIPEIADAVRYLDAAVSAHLIGRFDLAEALICLADIPTVREWTESLWGANSPYTQYRVVANAPPHLPKDQRVPNRMPTAAQKHFLHQRDGYHCRFCGVPVIRGEVRDRLRKFYPDALPWGKTNPEQHSAFQALWLQYDHLLPHARGGNNDLENVVITCAPCNFGRGSYTLEEVGLADPRLREPVRSTWDGLERFC</sequence>
<dbReference type="Proteomes" id="UP001464891">
    <property type="component" value="Unassembled WGS sequence"/>
</dbReference>
<dbReference type="Gene3D" id="1.10.30.50">
    <property type="match status" value="1"/>
</dbReference>
<keyword evidence="3" id="KW-1185">Reference proteome</keyword>
<dbReference type="PANTHER" id="PTHR33877">
    <property type="entry name" value="SLL1193 PROTEIN"/>
    <property type="match status" value="1"/>
</dbReference>
<proteinExistence type="predicted"/>
<evidence type="ECO:0000313" key="3">
    <source>
        <dbReference type="Proteomes" id="UP001464891"/>
    </source>
</evidence>
<dbReference type="RefSeq" id="WP_190431110.1">
    <property type="nucleotide sequence ID" value="NZ_JAMPKM010000001.1"/>
</dbReference>
<gene>
    <name evidence="2" type="ORF">NC998_00445</name>
</gene>
<keyword evidence="2" id="KW-0540">Nuclease</keyword>
<dbReference type="InterPro" id="IPR029471">
    <property type="entry name" value="HNH_5"/>
</dbReference>
<dbReference type="GO" id="GO:0004519">
    <property type="term" value="F:endonuclease activity"/>
    <property type="evidence" value="ECO:0007669"/>
    <property type="project" value="UniProtKB-KW"/>
</dbReference>
<dbReference type="CDD" id="cd00085">
    <property type="entry name" value="HNHc"/>
    <property type="match status" value="1"/>
</dbReference>
<reference evidence="2 3" key="1">
    <citation type="submission" date="2022-04" db="EMBL/GenBank/DDBJ databases">
        <title>Positive selection, recombination, and allopatry shape intraspecific diversity of widespread and dominant cyanobacteria.</title>
        <authorList>
            <person name="Wei J."/>
            <person name="Shu W."/>
            <person name="Hu C."/>
        </authorList>
    </citation>
    <scope>NUCLEOTIDE SEQUENCE [LARGE SCALE GENOMIC DNA]</scope>
    <source>
        <strain evidence="2 3">GB2-A4</strain>
    </source>
</reference>
<organism evidence="2 3">
    <name type="scientific">Trichocoleus desertorum GB2-A4</name>
    <dbReference type="NCBI Taxonomy" id="2933944"/>
    <lineage>
        <taxon>Bacteria</taxon>
        <taxon>Bacillati</taxon>
        <taxon>Cyanobacteriota</taxon>
        <taxon>Cyanophyceae</taxon>
        <taxon>Leptolyngbyales</taxon>
        <taxon>Trichocoleusaceae</taxon>
        <taxon>Trichocoleus</taxon>
    </lineage>
</organism>
<comment type="caution">
    <text evidence="2">The sequence shown here is derived from an EMBL/GenBank/DDBJ whole genome shotgun (WGS) entry which is preliminary data.</text>
</comment>
<feature type="domain" description="HNH endonuclease 5" evidence="1">
    <location>
        <begin position="148"/>
        <end position="179"/>
    </location>
</feature>
<evidence type="ECO:0000259" key="1">
    <source>
        <dbReference type="Pfam" id="PF14279"/>
    </source>
</evidence>
<protein>
    <submittedName>
        <fullName evidence="2">HNH endonuclease</fullName>
    </submittedName>
</protein>
<dbReference type="InterPro" id="IPR052892">
    <property type="entry name" value="NA-targeting_endonuclease"/>
</dbReference>
<keyword evidence="2" id="KW-0378">Hydrolase</keyword>
<dbReference type="InterPro" id="IPR003615">
    <property type="entry name" value="HNH_nuc"/>
</dbReference>
<dbReference type="Pfam" id="PF14279">
    <property type="entry name" value="HNH_5"/>
    <property type="match status" value="1"/>
</dbReference>
<dbReference type="PANTHER" id="PTHR33877:SF2">
    <property type="entry name" value="OS07G0170200 PROTEIN"/>
    <property type="match status" value="1"/>
</dbReference>
<evidence type="ECO:0000313" key="2">
    <source>
        <dbReference type="EMBL" id="MEP0815559.1"/>
    </source>
</evidence>